<sequence>MLIGFIENKMNQAKYKLLKDGSYFGSIPGLKGVWADAKTLEKCRAELQEVLEDWLVLKLRSGDHIGDLPLPRLHHSALRHA</sequence>
<comment type="caution">
    <text evidence="1">The sequence shown here is derived from an EMBL/GenBank/DDBJ whole genome shotgun (WGS) entry which is preliminary data.</text>
</comment>
<evidence type="ECO:0000313" key="2">
    <source>
        <dbReference type="Proteomes" id="UP000179047"/>
    </source>
</evidence>
<accession>A0A1F8GWM0</accession>
<protein>
    <submittedName>
        <fullName evidence="1">Antitoxin HicB</fullName>
    </submittedName>
</protein>
<gene>
    <name evidence="1" type="ORF">A3A33_00790</name>
</gene>
<dbReference type="SUPFAM" id="SSF143100">
    <property type="entry name" value="TTHA1013/TTHA0281-like"/>
    <property type="match status" value="1"/>
</dbReference>
<dbReference type="Proteomes" id="UP000179047">
    <property type="component" value="Unassembled WGS sequence"/>
</dbReference>
<dbReference type="AlphaFoldDB" id="A0A1F8GWM0"/>
<dbReference type="InterPro" id="IPR035069">
    <property type="entry name" value="TTHA1013/TTHA0281-like"/>
</dbReference>
<proteinExistence type="predicted"/>
<dbReference type="Pfam" id="PF21748">
    <property type="entry name" value="UPF0150"/>
    <property type="match status" value="1"/>
</dbReference>
<organism evidence="1 2">
    <name type="scientific">Candidatus Yanofskybacteria bacterium RIFCSPLOWO2_01_FULL_49_25</name>
    <dbReference type="NCBI Taxonomy" id="1802701"/>
    <lineage>
        <taxon>Bacteria</taxon>
        <taxon>Candidatus Yanofskyibacteriota</taxon>
    </lineage>
</organism>
<name>A0A1F8GWM0_9BACT</name>
<dbReference type="Gene3D" id="3.30.160.250">
    <property type="match status" value="1"/>
</dbReference>
<dbReference type="EMBL" id="MGKP01000002">
    <property type="protein sequence ID" value="OGN29812.1"/>
    <property type="molecule type" value="Genomic_DNA"/>
</dbReference>
<reference evidence="1 2" key="1">
    <citation type="journal article" date="2016" name="Nat. Commun.">
        <title>Thousands of microbial genomes shed light on interconnected biogeochemical processes in an aquifer system.</title>
        <authorList>
            <person name="Anantharaman K."/>
            <person name="Brown C.T."/>
            <person name="Hug L.A."/>
            <person name="Sharon I."/>
            <person name="Castelle C.J."/>
            <person name="Probst A.J."/>
            <person name="Thomas B.C."/>
            <person name="Singh A."/>
            <person name="Wilkins M.J."/>
            <person name="Karaoz U."/>
            <person name="Brodie E.L."/>
            <person name="Williams K.H."/>
            <person name="Hubbard S.S."/>
            <person name="Banfield J.F."/>
        </authorList>
    </citation>
    <scope>NUCLEOTIDE SEQUENCE [LARGE SCALE GENOMIC DNA]</scope>
</reference>
<dbReference type="InterPro" id="IPR049389">
    <property type="entry name" value="TTHA0281-like"/>
</dbReference>
<evidence type="ECO:0000313" key="1">
    <source>
        <dbReference type="EMBL" id="OGN29812.1"/>
    </source>
</evidence>
<dbReference type="STRING" id="1802701.A3A33_00790"/>